<dbReference type="OrthoDB" id="186626at2759"/>
<dbReference type="SUPFAM" id="SSF53335">
    <property type="entry name" value="S-adenosyl-L-methionine-dependent methyltransferases"/>
    <property type="match status" value="1"/>
</dbReference>
<dbReference type="GO" id="GO:0032259">
    <property type="term" value="P:methylation"/>
    <property type="evidence" value="ECO:0007669"/>
    <property type="project" value="UniProtKB-KW"/>
</dbReference>
<keyword evidence="3" id="KW-0808">Transferase</keyword>
<dbReference type="PANTHER" id="PTHR43836:SF2">
    <property type="entry name" value="CATECHOL O-METHYLTRANSFERASE 1-RELATED"/>
    <property type="match status" value="1"/>
</dbReference>
<dbReference type="AlphaFoldDB" id="A0A1R3RSS6"/>
<evidence type="ECO:0000256" key="6">
    <source>
        <dbReference type="ARBA" id="ARBA00023453"/>
    </source>
</evidence>
<keyword evidence="5" id="KW-0128">Catecholamine metabolism</keyword>
<evidence type="ECO:0000256" key="5">
    <source>
        <dbReference type="ARBA" id="ARBA00022939"/>
    </source>
</evidence>
<dbReference type="Gene3D" id="3.40.50.150">
    <property type="entry name" value="Vaccinia Virus protein VP39"/>
    <property type="match status" value="1"/>
</dbReference>
<name>A0A1R3RSS6_ASPC5</name>
<protein>
    <recommendedName>
        <fullName evidence="1">catechol O-methyltransferase</fullName>
        <ecNumber evidence="1">2.1.1.6</ecNumber>
    </recommendedName>
</protein>
<dbReference type="InterPro" id="IPR002935">
    <property type="entry name" value="SAM_O-MeTrfase"/>
</dbReference>
<reference evidence="8" key="1">
    <citation type="journal article" date="2017" name="Genome Biol.">
        <title>Comparative genomics reveals high biological diversity and specific adaptations in the industrially and medically important fungal genus Aspergillus.</title>
        <authorList>
            <person name="de Vries R.P."/>
            <person name="Riley R."/>
            <person name="Wiebenga A."/>
            <person name="Aguilar-Osorio G."/>
            <person name="Amillis S."/>
            <person name="Uchima C.A."/>
            <person name="Anderluh G."/>
            <person name="Asadollahi M."/>
            <person name="Askin M."/>
            <person name="Barry K."/>
            <person name="Battaglia E."/>
            <person name="Bayram O."/>
            <person name="Benocci T."/>
            <person name="Braus-Stromeyer S.A."/>
            <person name="Caldana C."/>
            <person name="Canovas D."/>
            <person name="Cerqueira G.C."/>
            <person name="Chen F."/>
            <person name="Chen W."/>
            <person name="Choi C."/>
            <person name="Clum A."/>
            <person name="Dos Santos R.A."/>
            <person name="Damasio A.R."/>
            <person name="Diallinas G."/>
            <person name="Emri T."/>
            <person name="Fekete E."/>
            <person name="Flipphi M."/>
            <person name="Freyberg S."/>
            <person name="Gallo A."/>
            <person name="Gournas C."/>
            <person name="Habgood R."/>
            <person name="Hainaut M."/>
            <person name="Harispe M.L."/>
            <person name="Henrissat B."/>
            <person name="Hilden K.S."/>
            <person name="Hope R."/>
            <person name="Hossain A."/>
            <person name="Karabika E."/>
            <person name="Karaffa L."/>
            <person name="Karanyi Z."/>
            <person name="Krasevec N."/>
            <person name="Kuo A."/>
            <person name="Kusch H."/>
            <person name="LaButti K."/>
            <person name="Lagendijk E.L."/>
            <person name="Lapidus A."/>
            <person name="Levasseur A."/>
            <person name="Lindquist E."/>
            <person name="Lipzen A."/>
            <person name="Logrieco A.F."/>
            <person name="MacCabe A."/>
            <person name="Maekelae M.R."/>
            <person name="Malavazi I."/>
            <person name="Melin P."/>
            <person name="Meyer V."/>
            <person name="Mielnichuk N."/>
            <person name="Miskei M."/>
            <person name="Molnar A.P."/>
            <person name="Mule G."/>
            <person name="Ngan C.Y."/>
            <person name="Orejas M."/>
            <person name="Orosz E."/>
            <person name="Ouedraogo J.P."/>
            <person name="Overkamp K.M."/>
            <person name="Park H.-S."/>
            <person name="Perrone G."/>
            <person name="Piumi F."/>
            <person name="Punt P.J."/>
            <person name="Ram A.F."/>
            <person name="Ramon A."/>
            <person name="Rauscher S."/>
            <person name="Record E."/>
            <person name="Riano-Pachon D.M."/>
            <person name="Robert V."/>
            <person name="Roehrig J."/>
            <person name="Ruller R."/>
            <person name="Salamov A."/>
            <person name="Salih N.S."/>
            <person name="Samson R.A."/>
            <person name="Sandor E."/>
            <person name="Sanguinetti M."/>
            <person name="Schuetze T."/>
            <person name="Sepcic K."/>
            <person name="Shelest E."/>
            <person name="Sherlock G."/>
            <person name="Sophianopoulou V."/>
            <person name="Squina F.M."/>
            <person name="Sun H."/>
            <person name="Susca A."/>
            <person name="Todd R.B."/>
            <person name="Tsang A."/>
            <person name="Unkles S.E."/>
            <person name="van de Wiele N."/>
            <person name="van Rossen-Uffink D."/>
            <person name="Oliveira J.V."/>
            <person name="Vesth T.C."/>
            <person name="Visser J."/>
            <person name="Yu J.-H."/>
            <person name="Zhou M."/>
            <person name="Andersen M.R."/>
            <person name="Archer D.B."/>
            <person name="Baker S.E."/>
            <person name="Benoit I."/>
            <person name="Brakhage A.A."/>
            <person name="Braus G.H."/>
            <person name="Fischer R."/>
            <person name="Frisvad J.C."/>
            <person name="Goldman G.H."/>
            <person name="Houbraken J."/>
            <person name="Oakley B."/>
            <person name="Pocsi I."/>
            <person name="Scazzocchio C."/>
            <person name="Seiboth B."/>
            <person name="vanKuyk P.A."/>
            <person name="Wortman J."/>
            <person name="Dyer P.S."/>
            <person name="Grigoriev I.V."/>
        </authorList>
    </citation>
    <scope>NUCLEOTIDE SEQUENCE [LARGE SCALE GENOMIC DNA]</scope>
    <source>
        <strain evidence="8">ITEM 5010</strain>
    </source>
</reference>
<sequence>MSDKPNSPPALQWALDGREVDLLHYIFNRSDIKQIRGNPAKVLNVIEEYHSQFKPLMNIGRVKGKFITDIIADRKPSMMIELGGYIGYSAILFGDTIRKNGGKQFLSIEKNPEMAAIATQLVELAGLRDYVRIIIGASDEVLRELVTETREIETVELIFIDHWQDRYRPDLWLLEELEVLKPGKSVLVADNVIMPGAPAYLEWIHATPQEKKDIICKSEVGLLRPNPDLVYDSHVQVFQDTEFGRDGVAVTHLKGTEGV</sequence>
<keyword evidence="8" id="KW-1185">Reference proteome</keyword>
<accession>A0A1R3RSS6</accession>
<keyword evidence="4" id="KW-0949">S-adenosyl-L-methionine</keyword>
<evidence type="ECO:0000313" key="7">
    <source>
        <dbReference type="EMBL" id="OOF97517.1"/>
    </source>
</evidence>
<comment type="similarity">
    <text evidence="6">Belongs to the class I-like SAM-binding methyltransferase superfamily. Cation-dependent O-methyltransferase family.</text>
</comment>
<dbReference type="Proteomes" id="UP000188318">
    <property type="component" value="Unassembled WGS sequence"/>
</dbReference>
<evidence type="ECO:0000256" key="3">
    <source>
        <dbReference type="ARBA" id="ARBA00022679"/>
    </source>
</evidence>
<dbReference type="VEuPathDB" id="FungiDB:ASPCADRAFT_206344"/>
<dbReference type="GO" id="GO:0006584">
    <property type="term" value="P:catecholamine metabolic process"/>
    <property type="evidence" value="ECO:0007669"/>
    <property type="project" value="UniProtKB-KW"/>
</dbReference>
<evidence type="ECO:0000256" key="2">
    <source>
        <dbReference type="ARBA" id="ARBA00022603"/>
    </source>
</evidence>
<dbReference type="GO" id="GO:0008171">
    <property type="term" value="F:O-methyltransferase activity"/>
    <property type="evidence" value="ECO:0007669"/>
    <property type="project" value="InterPro"/>
</dbReference>
<proteinExistence type="inferred from homology"/>
<dbReference type="PROSITE" id="PS51682">
    <property type="entry name" value="SAM_OMT_I"/>
    <property type="match status" value="1"/>
</dbReference>
<gene>
    <name evidence="7" type="ORF">ASPCADRAFT_206344</name>
</gene>
<evidence type="ECO:0000256" key="1">
    <source>
        <dbReference type="ARBA" id="ARBA00012880"/>
    </source>
</evidence>
<dbReference type="PANTHER" id="PTHR43836">
    <property type="entry name" value="CATECHOL O-METHYLTRANSFERASE 1-RELATED"/>
    <property type="match status" value="1"/>
</dbReference>
<dbReference type="InterPro" id="IPR029063">
    <property type="entry name" value="SAM-dependent_MTases_sf"/>
</dbReference>
<dbReference type="EMBL" id="KV907497">
    <property type="protein sequence ID" value="OOF97517.1"/>
    <property type="molecule type" value="Genomic_DNA"/>
</dbReference>
<dbReference type="EC" id="2.1.1.6" evidence="1"/>
<dbReference type="Pfam" id="PF01596">
    <property type="entry name" value="Methyltransf_3"/>
    <property type="match status" value="1"/>
</dbReference>
<organism evidence="7 8">
    <name type="scientific">Aspergillus carbonarius (strain ITEM 5010)</name>
    <dbReference type="NCBI Taxonomy" id="602072"/>
    <lineage>
        <taxon>Eukaryota</taxon>
        <taxon>Fungi</taxon>
        <taxon>Dikarya</taxon>
        <taxon>Ascomycota</taxon>
        <taxon>Pezizomycotina</taxon>
        <taxon>Eurotiomycetes</taxon>
        <taxon>Eurotiomycetidae</taxon>
        <taxon>Eurotiales</taxon>
        <taxon>Aspergillaceae</taxon>
        <taxon>Aspergillus</taxon>
        <taxon>Aspergillus subgen. Circumdati</taxon>
    </lineage>
</organism>
<evidence type="ECO:0000313" key="8">
    <source>
        <dbReference type="Proteomes" id="UP000188318"/>
    </source>
</evidence>
<dbReference type="STRING" id="602072.A0A1R3RSS6"/>
<evidence type="ECO:0000256" key="4">
    <source>
        <dbReference type="ARBA" id="ARBA00022691"/>
    </source>
</evidence>
<keyword evidence="2" id="KW-0489">Methyltransferase</keyword>
<dbReference type="OMA" id="VEITRCV"/>